<dbReference type="RefSeq" id="WP_027462746.1">
    <property type="nucleotide sequence ID" value="NZ_CP021084.1"/>
</dbReference>
<keyword evidence="2" id="KW-1185">Reference proteome</keyword>
<proteinExistence type="predicted"/>
<dbReference type="EMBL" id="CP021084">
    <property type="protein sequence ID" value="ASN83303.1"/>
    <property type="molecule type" value="Genomic_DNA"/>
</dbReference>
<accession>A0A221T339</accession>
<evidence type="ECO:0000313" key="2">
    <source>
        <dbReference type="Proteomes" id="UP000259030"/>
    </source>
</evidence>
<name>A0A221T339_9DEIO</name>
<dbReference type="Proteomes" id="UP000259030">
    <property type="component" value="Plasmid pDFI3"/>
</dbReference>
<protein>
    <submittedName>
        <fullName evidence="1">Uncharacterized protein</fullName>
    </submittedName>
</protein>
<reference evidence="1 2" key="1">
    <citation type="submission" date="2017-05" db="EMBL/GenBank/DDBJ databases">
        <title>The complete genome sequence of Deinococcus ficus isolated from the rhizosphere of the Ficus religiosa L. in Taiwan.</title>
        <authorList>
            <person name="Wu K.-M."/>
            <person name="Liao T.-L."/>
            <person name="Liu Y.-M."/>
            <person name="Young C.-C."/>
            <person name="Tsai S.-F."/>
        </authorList>
    </citation>
    <scope>NUCLEOTIDE SEQUENCE [LARGE SCALE GENOMIC DNA]</scope>
    <source>
        <strain evidence="1 2">CC-FR2-10</strain>
        <plasmid evidence="2">pdfi3</plasmid>
    </source>
</reference>
<dbReference type="AlphaFoldDB" id="A0A221T339"/>
<geneLocation type="plasmid" evidence="2">
    <name>pdfi3</name>
</geneLocation>
<evidence type="ECO:0000313" key="1">
    <source>
        <dbReference type="EMBL" id="ASN83303.1"/>
    </source>
</evidence>
<gene>
    <name evidence="1" type="ORF">DFI_19080</name>
</gene>
<organism evidence="1 2">
    <name type="scientific">Deinococcus ficus</name>
    <dbReference type="NCBI Taxonomy" id="317577"/>
    <lineage>
        <taxon>Bacteria</taxon>
        <taxon>Thermotogati</taxon>
        <taxon>Deinococcota</taxon>
        <taxon>Deinococci</taxon>
        <taxon>Deinococcales</taxon>
        <taxon>Deinococcaceae</taxon>
        <taxon>Deinococcus</taxon>
    </lineage>
</organism>
<keyword evidence="1" id="KW-0614">Plasmid</keyword>
<sequence>MEPWMVSEIERLTARDGTVPPPWIVAPDEHPYSAYWRMGGGESHIMVWGAWWASQDWDEAARITYFRQFPPQPRWLDWMLEAIWDLPLSEGDEDEEGLNRTQYFARAEALGFGSQQAYERDLNDPRP</sequence>
<dbReference type="KEGG" id="dfc:DFI_19080"/>